<dbReference type="HOGENOM" id="CLU_466381_0_0_1"/>
<evidence type="ECO:0000313" key="2">
    <source>
        <dbReference type="EMBL" id="ESO99365.1"/>
    </source>
</evidence>
<organism evidence="2 3">
    <name type="scientific">Lottia gigantea</name>
    <name type="common">Giant owl limpet</name>
    <dbReference type="NCBI Taxonomy" id="225164"/>
    <lineage>
        <taxon>Eukaryota</taxon>
        <taxon>Metazoa</taxon>
        <taxon>Spiralia</taxon>
        <taxon>Lophotrochozoa</taxon>
        <taxon>Mollusca</taxon>
        <taxon>Gastropoda</taxon>
        <taxon>Patellogastropoda</taxon>
        <taxon>Lottioidea</taxon>
        <taxon>Lottiidae</taxon>
        <taxon>Lottia</taxon>
    </lineage>
</organism>
<feature type="region of interest" description="Disordered" evidence="1">
    <location>
        <begin position="422"/>
        <end position="454"/>
    </location>
</feature>
<protein>
    <submittedName>
        <fullName evidence="2">Uncharacterized protein</fullName>
    </submittedName>
</protein>
<feature type="compositionally biased region" description="Polar residues" evidence="1">
    <location>
        <begin position="423"/>
        <end position="454"/>
    </location>
</feature>
<feature type="compositionally biased region" description="Polar residues" evidence="1">
    <location>
        <begin position="71"/>
        <end position="81"/>
    </location>
</feature>
<feature type="compositionally biased region" description="Low complexity" evidence="1">
    <location>
        <begin position="544"/>
        <end position="560"/>
    </location>
</feature>
<dbReference type="KEGG" id="lgi:LOTGIDRAFT_158452"/>
<keyword evidence="3" id="KW-1185">Reference proteome</keyword>
<feature type="compositionally biased region" description="Polar residues" evidence="1">
    <location>
        <begin position="126"/>
        <end position="138"/>
    </location>
</feature>
<accession>V4AWJ3</accession>
<feature type="region of interest" description="Disordered" evidence="1">
    <location>
        <begin position="177"/>
        <end position="273"/>
    </location>
</feature>
<feature type="region of interest" description="Disordered" evidence="1">
    <location>
        <begin position="40"/>
        <end position="88"/>
    </location>
</feature>
<evidence type="ECO:0000313" key="3">
    <source>
        <dbReference type="Proteomes" id="UP000030746"/>
    </source>
</evidence>
<dbReference type="Proteomes" id="UP000030746">
    <property type="component" value="Unassembled WGS sequence"/>
</dbReference>
<evidence type="ECO:0000256" key="1">
    <source>
        <dbReference type="SAM" id="MobiDB-lite"/>
    </source>
</evidence>
<dbReference type="OrthoDB" id="10063592at2759"/>
<feature type="region of interest" description="Disordered" evidence="1">
    <location>
        <begin position="327"/>
        <end position="352"/>
    </location>
</feature>
<gene>
    <name evidence="2" type="ORF">LOTGIDRAFT_158452</name>
</gene>
<feature type="compositionally biased region" description="Low complexity" evidence="1">
    <location>
        <begin position="329"/>
        <end position="340"/>
    </location>
</feature>
<name>V4AWJ3_LOTGI</name>
<feature type="compositionally biased region" description="Basic and acidic residues" evidence="1">
    <location>
        <begin position="244"/>
        <end position="257"/>
    </location>
</feature>
<feature type="compositionally biased region" description="Basic and acidic residues" evidence="1">
    <location>
        <begin position="181"/>
        <end position="190"/>
    </location>
</feature>
<dbReference type="CTD" id="20237743"/>
<dbReference type="AlphaFoldDB" id="V4AWJ3"/>
<dbReference type="RefSeq" id="XP_009049856.1">
    <property type="nucleotide sequence ID" value="XM_009051608.1"/>
</dbReference>
<dbReference type="EMBL" id="KB201037">
    <property type="protein sequence ID" value="ESO99365.1"/>
    <property type="molecule type" value="Genomic_DNA"/>
</dbReference>
<feature type="compositionally biased region" description="Low complexity" evidence="1">
    <location>
        <begin position="527"/>
        <end position="537"/>
    </location>
</feature>
<proteinExistence type="predicted"/>
<feature type="region of interest" description="Disordered" evidence="1">
    <location>
        <begin position="503"/>
        <end position="560"/>
    </location>
</feature>
<feature type="region of interest" description="Disordered" evidence="1">
    <location>
        <begin position="126"/>
        <end position="165"/>
    </location>
</feature>
<feature type="region of interest" description="Disordered" evidence="1">
    <location>
        <begin position="459"/>
        <end position="478"/>
    </location>
</feature>
<dbReference type="GeneID" id="20237743"/>
<reference evidence="2 3" key="1">
    <citation type="journal article" date="2013" name="Nature">
        <title>Insights into bilaterian evolution from three spiralian genomes.</title>
        <authorList>
            <person name="Simakov O."/>
            <person name="Marletaz F."/>
            <person name="Cho S.J."/>
            <person name="Edsinger-Gonzales E."/>
            <person name="Havlak P."/>
            <person name="Hellsten U."/>
            <person name="Kuo D.H."/>
            <person name="Larsson T."/>
            <person name="Lv J."/>
            <person name="Arendt D."/>
            <person name="Savage R."/>
            <person name="Osoegawa K."/>
            <person name="de Jong P."/>
            <person name="Grimwood J."/>
            <person name="Chapman J.A."/>
            <person name="Shapiro H."/>
            <person name="Aerts A."/>
            <person name="Otillar R.P."/>
            <person name="Terry A.Y."/>
            <person name="Boore J.L."/>
            <person name="Grigoriev I.V."/>
            <person name="Lindberg D.R."/>
            <person name="Seaver E.C."/>
            <person name="Weisblat D.A."/>
            <person name="Putnam N.H."/>
            <person name="Rokhsar D.S."/>
        </authorList>
    </citation>
    <scope>NUCLEOTIDE SEQUENCE [LARGE SCALE GENOMIC DNA]</scope>
</reference>
<sequence>MAFPFFSWRLLSSQYQENEMFSPISPATSPPVYRAVSNRQQHVQGDGPHHQRQHHRQPEHEQNQQHHQSRATRPQAFQTSHPHSHSHLENHVVPNHLIALSPSHSSPQLTAGSGYQPSNVYTTKTSYRSQMYPTLTNRSQSSSSNQSEYDNMRSGGRLEGSLDSGFSSANNMYNITSQQKSHYDSTDRLKSPVHGTYDKTLTTKHGSLEGAYRKKTNKSGNSYGSLERNRNKKKDYSNNSGHYNDPRSHYGGKRESGSEYSDPETPTPNTSHCVEVPVHHETDESHYYTTKQFLYGDSFTSQDLSPLPPTSPRKEYTDHVLREHVNEQSYSPRTYESSYSRSERRAYSPTYEHNVSSSSINVKRIESQPSASKLVTVKQFQPHTEVSKPYELSDFYKYSERLRRQRQVDVYQKQLIGVDRLSRCSTPSQSSDGDYASNTSQTSQPGSPYRSTTHANYRGDYQQAYSPGPASPDISTSTTYHSVKAPGIQYATKTVYKSQHIESGAPKHSTYQAPRPMTCQPVKNMYSTSASPSPVSSRQDKDVTSLPSSESTSSFTAPQSLVDGFSDEVLAWLDDQNTPQPPTLV</sequence>